<proteinExistence type="predicted"/>
<reference evidence="2" key="2">
    <citation type="submission" date="2020-09" db="EMBL/GenBank/DDBJ databases">
        <authorList>
            <person name="Luo X."/>
        </authorList>
    </citation>
    <scope>NUCLEOTIDE SEQUENCE</scope>
    <source>
        <strain evidence="2">TRM S81-3</strain>
    </source>
</reference>
<dbReference type="Proteomes" id="UP000621210">
    <property type="component" value="Unassembled WGS sequence"/>
</dbReference>
<evidence type="ECO:0000256" key="1">
    <source>
        <dbReference type="SAM" id="MobiDB-lite"/>
    </source>
</evidence>
<comment type="caution">
    <text evidence="2">The sequence shown here is derived from an EMBL/GenBank/DDBJ whole genome shotgun (WGS) entry which is preliminary data.</text>
</comment>
<organism evidence="2 3">
    <name type="scientific">Streptomyces griseicoloratus</name>
    <dbReference type="NCBI Taxonomy" id="2752516"/>
    <lineage>
        <taxon>Bacteria</taxon>
        <taxon>Bacillati</taxon>
        <taxon>Actinomycetota</taxon>
        <taxon>Actinomycetes</taxon>
        <taxon>Kitasatosporales</taxon>
        <taxon>Streptomycetaceae</taxon>
        <taxon>Streptomyces</taxon>
    </lineage>
</organism>
<name>A0A926L588_9ACTN</name>
<dbReference type="InterPro" id="IPR011989">
    <property type="entry name" value="ARM-like"/>
</dbReference>
<dbReference type="EMBL" id="JACVQF010000187">
    <property type="protein sequence ID" value="MBD0420333.1"/>
    <property type="molecule type" value="Genomic_DNA"/>
</dbReference>
<dbReference type="SUPFAM" id="SSF48371">
    <property type="entry name" value="ARM repeat"/>
    <property type="match status" value="1"/>
</dbReference>
<dbReference type="InterPro" id="IPR004155">
    <property type="entry name" value="PBS_lyase_HEAT"/>
</dbReference>
<feature type="region of interest" description="Disordered" evidence="1">
    <location>
        <begin position="242"/>
        <end position="275"/>
    </location>
</feature>
<keyword evidence="3" id="KW-1185">Reference proteome</keyword>
<dbReference type="SMART" id="SM00567">
    <property type="entry name" value="EZ_HEAT"/>
    <property type="match status" value="3"/>
</dbReference>
<gene>
    <name evidence="2" type="ORF">H0H10_14475</name>
</gene>
<dbReference type="InterPro" id="IPR016024">
    <property type="entry name" value="ARM-type_fold"/>
</dbReference>
<dbReference type="Gene3D" id="1.25.10.10">
    <property type="entry name" value="Leucine-rich Repeat Variant"/>
    <property type="match status" value="2"/>
</dbReference>
<evidence type="ECO:0000313" key="3">
    <source>
        <dbReference type="Proteomes" id="UP000621210"/>
    </source>
</evidence>
<dbReference type="AlphaFoldDB" id="A0A926L588"/>
<evidence type="ECO:0000313" key="2">
    <source>
        <dbReference type="EMBL" id="MBD0420333.1"/>
    </source>
</evidence>
<sequence>MINELEAIDWSSMSHAYGPADDVPVWLREMVSTDPEARETAFRNFYGAAHHQGDVYPCTVASLPFLFALAEDPATPDRASVVELLLSIGRASSERDIDAVYFSPDGTESRAHADAVAQMRERADVFVRYAADPDRLVRRAAIEGLGLFLDDADRALGVLRGRLPAEHEAVERLLVVRTAADLALRLPAAHAAATAWLDALAGETTSPPDIRLAALVHRARCTPQGIGSDIVPQAIELLRQATPTPQRAPGDDARGARAGGCACTSASPPPAAQNVPPQIAAAFEDLERHNRVHAPTTSLLSAFHEVLDARVPERTALLTEQLRSSDPATRYDAIRMTRDLIQAWRGDHTSLVLLLAACLLPEDPYTAAAAAEALRSLTPVSEPAREALASYVVTHRTAHGPNVWATPQPLLRRAHQEAVLALARLGDLRALPSLLTALDDDADAWRALQVVGHLRPAAGELVPRLTRRLADADLSQEGFGTSADALISALAALRDPAAVPAITNAVTAAVRHKNWRTAASALDALASFGAAAASALEVVRPLVDAEDIGLRTAATAALWELERSPETVVPKLYDLLDSHQNHAAAGVLGRIGPPAAMVLPRLRTMLTADCEWTRVHAAAALWDIGGEAEAPTVVQTLLGAWERNEATSNHVVACLNRMGPAAAPALSRVLAELALSRRSGRFRGTADDEELQATCRAIVTRLA</sequence>
<protein>
    <submittedName>
        <fullName evidence="2">HEAT repeat domain-containing protein</fullName>
    </submittedName>
</protein>
<accession>A0A926L588</accession>
<reference evidence="2" key="1">
    <citation type="submission" date="2020-09" db="EMBL/GenBank/DDBJ databases">
        <title>Streptomyces grisecoloratus sp. nov., isolated from cotton soil.</title>
        <authorList>
            <person name="Xing L."/>
        </authorList>
    </citation>
    <scope>NUCLEOTIDE SEQUENCE</scope>
    <source>
        <strain evidence="2">TRM S81-3</strain>
    </source>
</reference>
<dbReference type="RefSeq" id="WP_188181324.1">
    <property type="nucleotide sequence ID" value="NZ_JACVQF010000187.1"/>
</dbReference>